<dbReference type="KEGG" id="hro:HELRODRAFT_122130"/>
<reference evidence="5" key="1">
    <citation type="submission" date="2012-12" db="EMBL/GenBank/DDBJ databases">
        <authorList>
            <person name="Hellsten U."/>
            <person name="Grimwood J."/>
            <person name="Chapman J.A."/>
            <person name="Shapiro H."/>
            <person name="Aerts A."/>
            <person name="Otillar R.P."/>
            <person name="Terry A.Y."/>
            <person name="Boore J.L."/>
            <person name="Simakov O."/>
            <person name="Marletaz F."/>
            <person name="Cho S.-J."/>
            <person name="Edsinger-Gonzales E."/>
            <person name="Havlak P."/>
            <person name="Kuo D.-H."/>
            <person name="Larsson T."/>
            <person name="Lv J."/>
            <person name="Arendt D."/>
            <person name="Savage R."/>
            <person name="Osoegawa K."/>
            <person name="de Jong P."/>
            <person name="Lindberg D.R."/>
            <person name="Seaver E.C."/>
            <person name="Weisblat D.A."/>
            <person name="Putnam N.H."/>
            <person name="Grigoriev I.V."/>
            <person name="Rokhsar D.S."/>
        </authorList>
    </citation>
    <scope>NUCLEOTIDE SEQUENCE</scope>
</reference>
<dbReference type="OrthoDB" id="185618at2759"/>
<sequence>GNFKLEKAVIVRKVTRYEYEKYILKPDLTEDQLKIYINKKGSNYDFLYLRHQEYIKSLLDLENAFEKRGIKYRLVQRYNFRPQLIDWADAIFTCGGDGTFLLAASKIQVPNKPVIGINSDPIRSEGFLCLPRKYSSNIMLTLDKIFKGEFR</sequence>
<evidence type="ECO:0000313" key="4">
    <source>
        <dbReference type="EnsemblMetazoa" id="HelroP122130"/>
    </source>
</evidence>
<evidence type="ECO:0000256" key="2">
    <source>
        <dbReference type="ARBA" id="ARBA00012120"/>
    </source>
</evidence>
<comment type="similarity">
    <text evidence="1">Belongs to the NAD kinase family.</text>
</comment>
<dbReference type="SUPFAM" id="SSF111331">
    <property type="entry name" value="NAD kinase/diacylglycerol kinase-like"/>
    <property type="match status" value="1"/>
</dbReference>
<dbReference type="Gene3D" id="3.40.50.10330">
    <property type="entry name" value="Probable inorganic polyphosphate/atp-NAD kinase, domain 1"/>
    <property type="match status" value="1"/>
</dbReference>
<dbReference type="STRING" id="6412.T1EGU1"/>
<keyword evidence="5" id="KW-1185">Reference proteome</keyword>
<dbReference type="InterPro" id="IPR017438">
    <property type="entry name" value="ATP-NAD_kinase_N"/>
</dbReference>
<dbReference type="InParanoid" id="T1EGU1"/>
<evidence type="ECO:0000313" key="3">
    <source>
        <dbReference type="EMBL" id="ESN90153.1"/>
    </source>
</evidence>
<name>T1EGU1_HELRO</name>
<dbReference type="AlphaFoldDB" id="T1EGU1"/>
<dbReference type="Proteomes" id="UP000015101">
    <property type="component" value="Unassembled WGS sequence"/>
</dbReference>
<dbReference type="RefSeq" id="XP_009031730.1">
    <property type="nucleotide sequence ID" value="XM_009033482.1"/>
</dbReference>
<dbReference type="EMBL" id="KB097768">
    <property type="protein sequence ID" value="ESN90153.1"/>
    <property type="molecule type" value="Genomic_DNA"/>
</dbReference>
<dbReference type="EMBL" id="AMQM01008363">
    <property type="status" value="NOT_ANNOTATED_CDS"/>
    <property type="molecule type" value="Genomic_DNA"/>
</dbReference>
<dbReference type="GO" id="GO:0006741">
    <property type="term" value="P:NADP+ biosynthetic process"/>
    <property type="evidence" value="ECO:0007669"/>
    <property type="project" value="InterPro"/>
</dbReference>
<dbReference type="GO" id="GO:0003951">
    <property type="term" value="F:NAD+ kinase activity"/>
    <property type="evidence" value="ECO:0007669"/>
    <property type="project" value="UniProtKB-EC"/>
</dbReference>
<dbReference type="eggNOG" id="KOG4180">
    <property type="taxonomic scope" value="Eukaryota"/>
</dbReference>
<gene>
    <name evidence="4" type="primary">20195791</name>
    <name evidence="3" type="ORF">HELRODRAFT_122130</name>
</gene>
<dbReference type="EC" id="2.7.1.23" evidence="2"/>
<dbReference type="InterPro" id="IPR016064">
    <property type="entry name" value="NAD/diacylglycerol_kinase_sf"/>
</dbReference>
<accession>T1EGU1</accession>
<dbReference type="PANTHER" id="PTHR13158">
    <property type="match status" value="1"/>
</dbReference>
<organism evidence="4 5">
    <name type="scientific">Helobdella robusta</name>
    <name type="common">Californian leech</name>
    <dbReference type="NCBI Taxonomy" id="6412"/>
    <lineage>
        <taxon>Eukaryota</taxon>
        <taxon>Metazoa</taxon>
        <taxon>Spiralia</taxon>
        <taxon>Lophotrochozoa</taxon>
        <taxon>Annelida</taxon>
        <taxon>Clitellata</taxon>
        <taxon>Hirudinea</taxon>
        <taxon>Rhynchobdellida</taxon>
        <taxon>Glossiphoniidae</taxon>
        <taxon>Helobdella</taxon>
    </lineage>
</organism>
<dbReference type="InterPro" id="IPR002504">
    <property type="entry name" value="NADK"/>
</dbReference>
<dbReference type="HOGENOM" id="CLU_1735997_0_0_1"/>
<reference evidence="3 5" key="2">
    <citation type="journal article" date="2013" name="Nature">
        <title>Insights into bilaterian evolution from three spiralian genomes.</title>
        <authorList>
            <person name="Simakov O."/>
            <person name="Marletaz F."/>
            <person name="Cho S.J."/>
            <person name="Edsinger-Gonzales E."/>
            <person name="Havlak P."/>
            <person name="Hellsten U."/>
            <person name="Kuo D.H."/>
            <person name="Larsson T."/>
            <person name="Lv J."/>
            <person name="Arendt D."/>
            <person name="Savage R."/>
            <person name="Osoegawa K."/>
            <person name="de Jong P."/>
            <person name="Grimwood J."/>
            <person name="Chapman J.A."/>
            <person name="Shapiro H."/>
            <person name="Aerts A."/>
            <person name="Otillar R.P."/>
            <person name="Terry A.Y."/>
            <person name="Boore J.L."/>
            <person name="Grigoriev I.V."/>
            <person name="Lindberg D.R."/>
            <person name="Seaver E.C."/>
            <person name="Weisblat D.A."/>
            <person name="Putnam N.H."/>
            <person name="Rokhsar D.S."/>
        </authorList>
    </citation>
    <scope>NUCLEOTIDE SEQUENCE</scope>
</reference>
<reference evidence="4" key="3">
    <citation type="submission" date="2015-06" db="UniProtKB">
        <authorList>
            <consortium name="EnsemblMetazoa"/>
        </authorList>
    </citation>
    <scope>IDENTIFICATION</scope>
</reference>
<dbReference type="CTD" id="20195791"/>
<dbReference type="PANTHER" id="PTHR13158:SF5">
    <property type="entry name" value="NAD KINASE 2, MITOCHONDRIAL"/>
    <property type="match status" value="1"/>
</dbReference>
<evidence type="ECO:0000256" key="1">
    <source>
        <dbReference type="ARBA" id="ARBA00010995"/>
    </source>
</evidence>
<evidence type="ECO:0000313" key="5">
    <source>
        <dbReference type="Proteomes" id="UP000015101"/>
    </source>
</evidence>
<dbReference type="GeneID" id="20195791"/>
<dbReference type="EnsemblMetazoa" id="HelroT122130">
    <property type="protein sequence ID" value="HelroP122130"/>
    <property type="gene ID" value="HelroG122130"/>
</dbReference>
<dbReference type="Pfam" id="PF01513">
    <property type="entry name" value="NAD_kinase"/>
    <property type="match status" value="1"/>
</dbReference>
<proteinExistence type="inferred from homology"/>
<protein>
    <recommendedName>
        <fullName evidence="2">NAD(+) kinase</fullName>
        <ecNumber evidence="2">2.7.1.23</ecNumber>
    </recommendedName>
</protein>